<evidence type="ECO:0000313" key="9">
    <source>
        <dbReference type="EMBL" id="OIJ11132.1"/>
    </source>
</evidence>
<comment type="similarity">
    <text evidence="1 6">Belongs to the sigma-70 factor family. ECF subfamily.</text>
</comment>
<keyword evidence="5 6" id="KW-0804">Transcription</keyword>
<name>A0A1S2LF31_9BACI</name>
<dbReference type="SUPFAM" id="SSF88946">
    <property type="entry name" value="Sigma2 domain of RNA polymerase sigma factors"/>
    <property type="match status" value="1"/>
</dbReference>
<dbReference type="InterPro" id="IPR013249">
    <property type="entry name" value="RNA_pol_sigma70_r4_t2"/>
</dbReference>
<accession>A0A1S2LF31</accession>
<evidence type="ECO:0000256" key="2">
    <source>
        <dbReference type="ARBA" id="ARBA00023015"/>
    </source>
</evidence>
<dbReference type="InterPro" id="IPR000838">
    <property type="entry name" value="RNA_pol_sigma70_ECF_CS"/>
</dbReference>
<dbReference type="InterPro" id="IPR014284">
    <property type="entry name" value="RNA_pol_sigma-70_dom"/>
</dbReference>
<dbReference type="EMBL" id="MLQR01000044">
    <property type="protein sequence ID" value="OIJ11132.1"/>
    <property type="molecule type" value="Genomic_DNA"/>
</dbReference>
<dbReference type="NCBIfam" id="TIGR02937">
    <property type="entry name" value="sigma70-ECF"/>
    <property type="match status" value="1"/>
</dbReference>
<evidence type="ECO:0000256" key="3">
    <source>
        <dbReference type="ARBA" id="ARBA00023082"/>
    </source>
</evidence>
<dbReference type="RefSeq" id="WP_071310757.1">
    <property type="nucleotide sequence ID" value="NZ_MLQR01000044.1"/>
</dbReference>
<keyword evidence="3 6" id="KW-0731">Sigma factor</keyword>
<dbReference type="Proteomes" id="UP000179524">
    <property type="component" value="Unassembled WGS sequence"/>
</dbReference>
<proteinExistence type="inferred from homology"/>
<dbReference type="GO" id="GO:0016987">
    <property type="term" value="F:sigma factor activity"/>
    <property type="evidence" value="ECO:0007669"/>
    <property type="project" value="UniProtKB-KW"/>
</dbReference>
<dbReference type="InterPro" id="IPR007627">
    <property type="entry name" value="RNA_pol_sigma70_r2"/>
</dbReference>
<dbReference type="PANTHER" id="PTHR43133">
    <property type="entry name" value="RNA POLYMERASE ECF-TYPE SIGMA FACTO"/>
    <property type="match status" value="1"/>
</dbReference>
<evidence type="ECO:0000256" key="6">
    <source>
        <dbReference type="RuleBase" id="RU000716"/>
    </source>
</evidence>
<keyword evidence="10" id="KW-1185">Reference proteome</keyword>
<keyword evidence="2 6" id="KW-0805">Transcription regulation</keyword>
<dbReference type="PANTHER" id="PTHR43133:SF60">
    <property type="entry name" value="RNA POLYMERASE SIGMA FACTOR SIGV"/>
    <property type="match status" value="1"/>
</dbReference>
<dbReference type="GO" id="GO:0003677">
    <property type="term" value="F:DNA binding"/>
    <property type="evidence" value="ECO:0007669"/>
    <property type="project" value="UniProtKB-KW"/>
</dbReference>
<dbReference type="Gene3D" id="1.10.1740.10">
    <property type="match status" value="1"/>
</dbReference>
<evidence type="ECO:0000256" key="5">
    <source>
        <dbReference type="ARBA" id="ARBA00023163"/>
    </source>
</evidence>
<dbReference type="InterPro" id="IPR039425">
    <property type="entry name" value="RNA_pol_sigma-70-like"/>
</dbReference>
<dbReference type="OrthoDB" id="2470088at2"/>
<feature type="domain" description="RNA polymerase sigma-70 region 2" evidence="7">
    <location>
        <begin position="13"/>
        <end position="76"/>
    </location>
</feature>
<dbReference type="InterPro" id="IPR013325">
    <property type="entry name" value="RNA_pol_sigma_r2"/>
</dbReference>
<dbReference type="PROSITE" id="PS01063">
    <property type="entry name" value="SIGMA70_ECF"/>
    <property type="match status" value="1"/>
</dbReference>
<dbReference type="Pfam" id="PF08281">
    <property type="entry name" value="Sigma70_r4_2"/>
    <property type="match status" value="1"/>
</dbReference>
<dbReference type="InterPro" id="IPR013324">
    <property type="entry name" value="RNA_pol_sigma_r3/r4-like"/>
</dbReference>
<gene>
    <name evidence="9" type="ORF">BKP37_16685</name>
</gene>
<sequence>MTDHQIISDWFYQYSDDIYHFLIYRVGSTDVEDLVQEVFIKAIKGLETFQENSQPKTWLFTIARNVAIDELRKRNRNRWKSYIFNEEKQKAVNDKTPDDLFLLNEETIKLYQAIQLLKVNYRDVVILRGIKELSEKETSSILNWSESKVRSTYHRAKKALLKKLQSELGGEYSER</sequence>
<evidence type="ECO:0000259" key="8">
    <source>
        <dbReference type="Pfam" id="PF08281"/>
    </source>
</evidence>
<dbReference type="AlphaFoldDB" id="A0A1S2LF31"/>
<feature type="domain" description="RNA polymerase sigma factor 70 region 4 type 2" evidence="8">
    <location>
        <begin position="109"/>
        <end position="160"/>
    </location>
</feature>
<dbReference type="Gene3D" id="1.10.10.10">
    <property type="entry name" value="Winged helix-like DNA-binding domain superfamily/Winged helix DNA-binding domain"/>
    <property type="match status" value="1"/>
</dbReference>
<keyword evidence="4 6" id="KW-0238">DNA-binding</keyword>
<evidence type="ECO:0000313" key="10">
    <source>
        <dbReference type="Proteomes" id="UP000179524"/>
    </source>
</evidence>
<dbReference type="CDD" id="cd06171">
    <property type="entry name" value="Sigma70_r4"/>
    <property type="match status" value="1"/>
</dbReference>
<dbReference type="InterPro" id="IPR036388">
    <property type="entry name" value="WH-like_DNA-bd_sf"/>
</dbReference>
<dbReference type="GO" id="GO:0006950">
    <property type="term" value="P:response to stress"/>
    <property type="evidence" value="ECO:0007669"/>
    <property type="project" value="UniProtKB-ARBA"/>
</dbReference>
<dbReference type="Pfam" id="PF04542">
    <property type="entry name" value="Sigma70_r2"/>
    <property type="match status" value="1"/>
</dbReference>
<comment type="caution">
    <text evidence="9">The sequence shown here is derived from an EMBL/GenBank/DDBJ whole genome shotgun (WGS) entry which is preliminary data.</text>
</comment>
<dbReference type="GO" id="GO:0006352">
    <property type="term" value="P:DNA-templated transcription initiation"/>
    <property type="evidence" value="ECO:0007669"/>
    <property type="project" value="InterPro"/>
</dbReference>
<evidence type="ECO:0000259" key="7">
    <source>
        <dbReference type="Pfam" id="PF04542"/>
    </source>
</evidence>
<organism evidence="9 10">
    <name type="scientific">Anaerobacillus alkalilacustris</name>
    <dbReference type="NCBI Taxonomy" id="393763"/>
    <lineage>
        <taxon>Bacteria</taxon>
        <taxon>Bacillati</taxon>
        <taxon>Bacillota</taxon>
        <taxon>Bacilli</taxon>
        <taxon>Bacillales</taxon>
        <taxon>Bacillaceae</taxon>
        <taxon>Anaerobacillus</taxon>
    </lineage>
</organism>
<evidence type="ECO:0000256" key="4">
    <source>
        <dbReference type="ARBA" id="ARBA00023125"/>
    </source>
</evidence>
<evidence type="ECO:0000256" key="1">
    <source>
        <dbReference type="ARBA" id="ARBA00010641"/>
    </source>
</evidence>
<protein>
    <recommendedName>
        <fullName evidence="6">RNA polymerase sigma factor</fullName>
    </recommendedName>
</protein>
<dbReference type="SUPFAM" id="SSF88659">
    <property type="entry name" value="Sigma3 and sigma4 domains of RNA polymerase sigma factors"/>
    <property type="match status" value="1"/>
</dbReference>
<reference evidence="9 10" key="1">
    <citation type="submission" date="2016-10" db="EMBL/GenBank/DDBJ databases">
        <title>Draft genome sequences of four alkaliphilic bacteria belonging to the Anaerobacillus genus.</title>
        <authorList>
            <person name="Bassil N.M."/>
            <person name="Lloyd J.R."/>
        </authorList>
    </citation>
    <scope>NUCLEOTIDE SEQUENCE [LARGE SCALE GENOMIC DNA]</scope>
    <source>
        <strain evidence="9 10">DSM 18345</strain>
    </source>
</reference>